<dbReference type="FunFam" id="1.10.630.10:FF:000018">
    <property type="entry name" value="Cytochrome P450 monooxygenase"/>
    <property type="match status" value="1"/>
</dbReference>
<dbReference type="GO" id="GO:0017000">
    <property type="term" value="P:antibiotic biosynthetic process"/>
    <property type="evidence" value="ECO:0007669"/>
    <property type="project" value="UniProtKB-ARBA"/>
</dbReference>
<dbReference type="InterPro" id="IPR002397">
    <property type="entry name" value="Cyt_P450_B"/>
</dbReference>
<gene>
    <name evidence="9" type="ORF">Ari01nite_80000</name>
</gene>
<evidence type="ECO:0000256" key="4">
    <source>
        <dbReference type="ARBA" id="ARBA00022723"/>
    </source>
</evidence>
<dbReference type="PANTHER" id="PTHR46696:SF5">
    <property type="entry name" value="CYTOCHROME P450 BJ-1"/>
    <property type="match status" value="1"/>
</dbReference>
<keyword evidence="4 8" id="KW-0479">Metal-binding</keyword>
<dbReference type="Pfam" id="PF00067">
    <property type="entry name" value="p450"/>
    <property type="match status" value="1"/>
</dbReference>
<name>A0A919N150_9ACTN</name>
<dbReference type="PROSITE" id="PS00086">
    <property type="entry name" value="CYTOCHROME_P450"/>
    <property type="match status" value="1"/>
</dbReference>
<dbReference type="GO" id="GO:0004497">
    <property type="term" value="F:monooxygenase activity"/>
    <property type="evidence" value="ECO:0007669"/>
    <property type="project" value="UniProtKB-KW"/>
</dbReference>
<protein>
    <submittedName>
        <fullName evidence="9">Cytochrome P450</fullName>
    </submittedName>
</protein>
<evidence type="ECO:0000256" key="6">
    <source>
        <dbReference type="ARBA" id="ARBA00023004"/>
    </source>
</evidence>
<dbReference type="CDD" id="cd11031">
    <property type="entry name" value="Cyp158A-like"/>
    <property type="match status" value="1"/>
</dbReference>
<keyword evidence="6 8" id="KW-0408">Iron</keyword>
<sequence length="401" mass="43530">MTDVQNYPFPQPEPLEPPAEWARLRGECPVSRVRMASGDEVLLLTRYADVRGMLADPRFTRNLTTPDAARIADSETGGVFNEETVSASMTSGEGHARWRRMMSRSFTAKRVNALRPRIEQLANDLIDDMVAGGAPADLAAALGFPLPVFVICELLGVPAGHREQFSHWSDAMLNLSRYQQAEIDKAAQEFGEFMVAHVLAKRADPGDDLISELAVIVDSEDGRLSGEELVATAQGLLVAGHETTANMIGKMMGMLLADPARWERLVADRTLVPTAVDESLRFDANFGFGLPRYLTEEVRVGDETIAAGSTVVTCLGAANRDDRVFADAAEMVLDRSPNPHLAFGAGPHACLGQSLARVELQTVLTVLLDRLPGLRLAVPPDGLRRKEGLIVGGLEGLPVRW</sequence>
<dbReference type="PRINTS" id="PR00359">
    <property type="entry name" value="BP450"/>
</dbReference>
<comment type="caution">
    <text evidence="9">The sequence shown here is derived from an EMBL/GenBank/DDBJ whole genome shotgun (WGS) entry which is preliminary data.</text>
</comment>
<keyword evidence="5 8" id="KW-0560">Oxidoreductase</keyword>
<dbReference type="GO" id="GO:0016705">
    <property type="term" value="F:oxidoreductase activity, acting on paired donors, with incorporation or reduction of molecular oxygen"/>
    <property type="evidence" value="ECO:0007669"/>
    <property type="project" value="InterPro"/>
</dbReference>
<reference evidence="9" key="1">
    <citation type="submission" date="2021-01" db="EMBL/GenBank/DDBJ databases">
        <title>Whole genome shotgun sequence of Actinoplanes rishiriensis NBRC 108556.</title>
        <authorList>
            <person name="Komaki H."/>
            <person name="Tamura T."/>
        </authorList>
    </citation>
    <scope>NUCLEOTIDE SEQUENCE</scope>
    <source>
        <strain evidence="9">NBRC 108556</strain>
    </source>
</reference>
<evidence type="ECO:0000313" key="10">
    <source>
        <dbReference type="Proteomes" id="UP000636960"/>
    </source>
</evidence>
<dbReference type="RefSeq" id="WP_203788429.1">
    <property type="nucleotide sequence ID" value="NZ_BOMV01000083.1"/>
</dbReference>
<evidence type="ECO:0000256" key="7">
    <source>
        <dbReference type="ARBA" id="ARBA00023033"/>
    </source>
</evidence>
<evidence type="ECO:0000313" key="9">
    <source>
        <dbReference type="EMBL" id="GIF00536.1"/>
    </source>
</evidence>
<proteinExistence type="inferred from homology"/>
<dbReference type="EMBL" id="BOMV01000083">
    <property type="protein sequence ID" value="GIF00536.1"/>
    <property type="molecule type" value="Genomic_DNA"/>
</dbReference>
<evidence type="ECO:0000256" key="2">
    <source>
        <dbReference type="ARBA" id="ARBA00010617"/>
    </source>
</evidence>
<dbReference type="GO" id="GO:0020037">
    <property type="term" value="F:heme binding"/>
    <property type="evidence" value="ECO:0007669"/>
    <property type="project" value="InterPro"/>
</dbReference>
<comment type="cofactor">
    <cofactor evidence="1">
        <name>heme</name>
        <dbReference type="ChEBI" id="CHEBI:30413"/>
    </cofactor>
</comment>
<dbReference type="PRINTS" id="PR00385">
    <property type="entry name" value="P450"/>
</dbReference>
<dbReference type="Proteomes" id="UP000636960">
    <property type="component" value="Unassembled WGS sequence"/>
</dbReference>
<dbReference type="GO" id="GO:0005506">
    <property type="term" value="F:iron ion binding"/>
    <property type="evidence" value="ECO:0007669"/>
    <property type="project" value="InterPro"/>
</dbReference>
<keyword evidence="10" id="KW-1185">Reference proteome</keyword>
<dbReference type="PANTHER" id="PTHR46696">
    <property type="entry name" value="P450, PUTATIVE (EUROFUNG)-RELATED"/>
    <property type="match status" value="1"/>
</dbReference>
<dbReference type="InterPro" id="IPR001128">
    <property type="entry name" value="Cyt_P450"/>
</dbReference>
<evidence type="ECO:0000256" key="8">
    <source>
        <dbReference type="RuleBase" id="RU000461"/>
    </source>
</evidence>
<dbReference type="AlphaFoldDB" id="A0A919N150"/>
<comment type="similarity">
    <text evidence="2 8">Belongs to the cytochrome P450 family.</text>
</comment>
<accession>A0A919N150</accession>
<keyword evidence="3 8" id="KW-0349">Heme</keyword>
<dbReference type="Gene3D" id="1.10.630.10">
    <property type="entry name" value="Cytochrome P450"/>
    <property type="match status" value="1"/>
</dbReference>
<dbReference type="InterPro" id="IPR017972">
    <property type="entry name" value="Cyt_P450_CS"/>
</dbReference>
<keyword evidence="7 8" id="KW-0503">Monooxygenase</keyword>
<evidence type="ECO:0000256" key="1">
    <source>
        <dbReference type="ARBA" id="ARBA00001971"/>
    </source>
</evidence>
<dbReference type="InterPro" id="IPR036396">
    <property type="entry name" value="Cyt_P450_sf"/>
</dbReference>
<dbReference type="SUPFAM" id="SSF48264">
    <property type="entry name" value="Cytochrome P450"/>
    <property type="match status" value="1"/>
</dbReference>
<evidence type="ECO:0000256" key="3">
    <source>
        <dbReference type="ARBA" id="ARBA00022617"/>
    </source>
</evidence>
<organism evidence="9 10">
    <name type="scientific">Paractinoplanes rishiriensis</name>
    <dbReference type="NCBI Taxonomy" id="1050105"/>
    <lineage>
        <taxon>Bacteria</taxon>
        <taxon>Bacillati</taxon>
        <taxon>Actinomycetota</taxon>
        <taxon>Actinomycetes</taxon>
        <taxon>Micromonosporales</taxon>
        <taxon>Micromonosporaceae</taxon>
        <taxon>Paractinoplanes</taxon>
    </lineage>
</organism>
<evidence type="ECO:0000256" key="5">
    <source>
        <dbReference type="ARBA" id="ARBA00023002"/>
    </source>
</evidence>